<name>X1TNS1_9ZZZZ</name>
<protein>
    <submittedName>
        <fullName evidence="2">Uncharacterized protein</fullName>
    </submittedName>
</protein>
<organism evidence="2">
    <name type="scientific">marine sediment metagenome</name>
    <dbReference type="NCBI Taxonomy" id="412755"/>
    <lineage>
        <taxon>unclassified sequences</taxon>
        <taxon>metagenomes</taxon>
        <taxon>ecological metagenomes</taxon>
    </lineage>
</organism>
<reference evidence="2" key="1">
    <citation type="journal article" date="2014" name="Front. Microbiol.">
        <title>High frequency of phylogenetically diverse reductive dehalogenase-homologous genes in deep subseafloor sedimentary metagenomes.</title>
        <authorList>
            <person name="Kawai M."/>
            <person name="Futagami T."/>
            <person name="Toyoda A."/>
            <person name="Takaki Y."/>
            <person name="Nishi S."/>
            <person name="Hori S."/>
            <person name="Arai W."/>
            <person name="Tsubouchi T."/>
            <person name="Morono Y."/>
            <person name="Uchiyama I."/>
            <person name="Ito T."/>
            <person name="Fujiyama A."/>
            <person name="Inagaki F."/>
            <person name="Takami H."/>
        </authorList>
    </citation>
    <scope>NUCLEOTIDE SEQUENCE</scope>
    <source>
        <strain evidence="2">Expedition CK06-06</strain>
    </source>
</reference>
<evidence type="ECO:0000313" key="2">
    <source>
        <dbReference type="EMBL" id="GAI93001.1"/>
    </source>
</evidence>
<dbReference type="EMBL" id="BARW01020556">
    <property type="protein sequence ID" value="GAI93001.1"/>
    <property type="molecule type" value="Genomic_DNA"/>
</dbReference>
<feature type="compositionally biased region" description="Low complexity" evidence="1">
    <location>
        <begin position="137"/>
        <end position="150"/>
    </location>
</feature>
<feature type="non-terminal residue" evidence="2">
    <location>
        <position position="1"/>
    </location>
</feature>
<feature type="compositionally biased region" description="Basic and acidic residues" evidence="1">
    <location>
        <begin position="227"/>
        <end position="236"/>
    </location>
</feature>
<feature type="non-terminal residue" evidence="2">
    <location>
        <position position="272"/>
    </location>
</feature>
<comment type="caution">
    <text evidence="2">The sequence shown here is derived from an EMBL/GenBank/DDBJ whole genome shotgun (WGS) entry which is preliminary data.</text>
</comment>
<sequence>TKAYDAGKMTRPDLERLLVNLPANHPAAKTINGIVNKVTATTEPIDIGQPIPKKPKITPSVPETVEDQRAMDAITGRWTPPPEGAPLAEKPAEDAAAALEQAQAEEVAARQAPQAGIALREQLGREEEEGAILEQAEVTQEAIPFEPAPVVEEEIPEVIEEEEDAEAIPSDEGALLPGEEGELEPEAPEGEYVEGDEGPAIRQRPDEGREDLEQPEPEEPGGEGELEEKPTARFDKYMSYPGKPPIAMYEILSGPNEGSTVSATGLIEQGIE</sequence>
<accession>X1TNS1</accession>
<gene>
    <name evidence="2" type="ORF">S12H4_34707</name>
</gene>
<dbReference type="AlphaFoldDB" id="X1TNS1"/>
<proteinExistence type="predicted"/>
<feature type="region of interest" description="Disordered" evidence="1">
    <location>
        <begin position="137"/>
        <end position="238"/>
    </location>
</feature>
<feature type="compositionally biased region" description="Acidic residues" evidence="1">
    <location>
        <begin position="208"/>
        <end position="226"/>
    </location>
</feature>
<feature type="compositionally biased region" description="Acidic residues" evidence="1">
    <location>
        <begin position="151"/>
        <end position="166"/>
    </location>
</feature>
<feature type="compositionally biased region" description="Acidic residues" evidence="1">
    <location>
        <begin position="179"/>
        <end position="197"/>
    </location>
</feature>
<evidence type="ECO:0000256" key="1">
    <source>
        <dbReference type="SAM" id="MobiDB-lite"/>
    </source>
</evidence>